<evidence type="ECO:0000259" key="3">
    <source>
        <dbReference type="Pfam" id="PF00646"/>
    </source>
</evidence>
<keyword evidence="5" id="KW-1185">Reference proteome</keyword>
<evidence type="ECO:0000256" key="2">
    <source>
        <dbReference type="ARBA" id="ARBA00022737"/>
    </source>
</evidence>
<dbReference type="InterPro" id="IPR001810">
    <property type="entry name" value="F-box_dom"/>
</dbReference>
<dbReference type="InterPro" id="IPR006652">
    <property type="entry name" value="Kelch_1"/>
</dbReference>
<reference evidence="4 5" key="1">
    <citation type="submission" date="2022-03" db="EMBL/GenBank/DDBJ databases">
        <authorList>
            <person name="Macdonald S."/>
            <person name="Ahmed S."/>
            <person name="Newling K."/>
        </authorList>
    </citation>
    <scope>NUCLEOTIDE SEQUENCE [LARGE SCALE GENOMIC DNA]</scope>
</reference>
<comment type="caution">
    <text evidence="4">The sequence shown here is derived from an EMBL/GenBank/DDBJ whole genome shotgun (WGS) entry which is preliminary data.</text>
</comment>
<dbReference type="InterPro" id="IPR036047">
    <property type="entry name" value="F-box-like_dom_sf"/>
</dbReference>
<dbReference type="InterPro" id="IPR015915">
    <property type="entry name" value="Kelch-typ_b-propeller"/>
</dbReference>
<dbReference type="PANTHER" id="PTHR46344:SF28">
    <property type="entry name" value="F-BOX DOMAIN-CONTAINING PROTEIN"/>
    <property type="match status" value="1"/>
</dbReference>
<gene>
    <name evidence="4" type="ORF">ERUC_LOCUS39118</name>
</gene>
<dbReference type="CDD" id="cd22152">
    <property type="entry name" value="F-box_AtAFR-like"/>
    <property type="match status" value="1"/>
</dbReference>
<feature type="domain" description="F-box" evidence="3">
    <location>
        <begin position="26"/>
        <end position="61"/>
    </location>
</feature>
<dbReference type="AlphaFoldDB" id="A0ABC8LT01"/>
<protein>
    <recommendedName>
        <fullName evidence="3">F-box domain-containing protein</fullName>
    </recommendedName>
</protein>
<dbReference type="PANTHER" id="PTHR46344">
    <property type="entry name" value="OS02G0202900 PROTEIN"/>
    <property type="match status" value="1"/>
</dbReference>
<dbReference type="SUPFAM" id="SSF117281">
    <property type="entry name" value="Kelch motif"/>
    <property type="match status" value="1"/>
</dbReference>
<dbReference type="EMBL" id="CAKOAT010712932">
    <property type="protein sequence ID" value="CAH8386635.1"/>
    <property type="molecule type" value="Genomic_DNA"/>
</dbReference>
<dbReference type="SMART" id="SM00612">
    <property type="entry name" value="Kelch"/>
    <property type="match status" value="2"/>
</dbReference>
<proteinExistence type="predicted"/>
<dbReference type="Gene3D" id="2.120.10.80">
    <property type="entry name" value="Kelch-type beta propeller"/>
    <property type="match status" value="1"/>
</dbReference>
<dbReference type="Pfam" id="PF00646">
    <property type="entry name" value="F-box"/>
    <property type="match status" value="1"/>
</dbReference>
<dbReference type="Proteomes" id="UP001642260">
    <property type="component" value="Unassembled WGS sequence"/>
</dbReference>
<keyword evidence="1" id="KW-0880">Kelch repeat</keyword>
<dbReference type="SUPFAM" id="SSF81383">
    <property type="entry name" value="F-box domain"/>
    <property type="match status" value="1"/>
</dbReference>
<name>A0ABC8LT01_ERUVS</name>
<evidence type="ECO:0000256" key="1">
    <source>
        <dbReference type="ARBA" id="ARBA00022441"/>
    </source>
</evidence>
<evidence type="ECO:0000313" key="5">
    <source>
        <dbReference type="Proteomes" id="UP001642260"/>
    </source>
</evidence>
<organism evidence="4 5">
    <name type="scientific">Eruca vesicaria subsp. sativa</name>
    <name type="common">Garden rocket</name>
    <name type="synonym">Eruca sativa</name>
    <dbReference type="NCBI Taxonomy" id="29727"/>
    <lineage>
        <taxon>Eukaryota</taxon>
        <taxon>Viridiplantae</taxon>
        <taxon>Streptophyta</taxon>
        <taxon>Embryophyta</taxon>
        <taxon>Tracheophyta</taxon>
        <taxon>Spermatophyta</taxon>
        <taxon>Magnoliopsida</taxon>
        <taxon>eudicotyledons</taxon>
        <taxon>Gunneridae</taxon>
        <taxon>Pentapetalae</taxon>
        <taxon>rosids</taxon>
        <taxon>malvids</taxon>
        <taxon>Brassicales</taxon>
        <taxon>Brassicaceae</taxon>
        <taxon>Brassiceae</taxon>
        <taxon>Eruca</taxon>
    </lineage>
</organism>
<accession>A0ABC8LT01</accession>
<sequence>MSESEHENEIRDVDLRKTIEQSIIPGFPDDLAFRCIAKLSHGYHGMLECVSRRWRDLVRSEYYSCYKAKKGWSGSWLFVLAEGFKNRWVAYDPDADLWHPLPRNGAVEDGWDHYGFACVCVSNCLLVIGGCYASSSPHENTVVTRDVVRFDPFKKEWKRVASMRTPRAHFACAVVSGKVYVAGGRNALTHLFGMSSAEVYDPVADRWVELPAVPRPQMNSSRSGLSYKGSFHVLGDEVGMASQAFNPLEMSWSTVVDICPPLVSRKFNGHVMKNDRLYTIDDLGLGGSFIKAKDTDEGEWYDVGSVPSVVLPNHLGEAPVGEYGFAALRDKFYVIGGIVPIESDAGRFEHVGWSVVKVCNPLDRPLNWRKTKPMCIPAGGRIIGCVSLEESLRT</sequence>
<keyword evidence="2" id="KW-0677">Repeat</keyword>
<dbReference type="Pfam" id="PF01344">
    <property type="entry name" value="Kelch_1"/>
    <property type="match status" value="2"/>
</dbReference>
<evidence type="ECO:0000313" key="4">
    <source>
        <dbReference type="EMBL" id="CAH8386635.1"/>
    </source>
</evidence>